<reference evidence="3" key="1">
    <citation type="journal article" date="2019" name="Int. J. Syst. Evol. Microbiol.">
        <title>The Global Catalogue of Microorganisms (GCM) 10K type strain sequencing project: providing services to taxonomists for standard genome sequencing and annotation.</title>
        <authorList>
            <consortium name="The Broad Institute Genomics Platform"/>
            <consortium name="The Broad Institute Genome Sequencing Center for Infectious Disease"/>
            <person name="Wu L."/>
            <person name="Ma J."/>
        </authorList>
    </citation>
    <scope>NUCLEOTIDE SEQUENCE [LARGE SCALE GENOMIC DNA]</scope>
    <source>
        <strain evidence="3">CCUG 60525</strain>
    </source>
</reference>
<comment type="caution">
    <text evidence="2">The sequence shown here is derived from an EMBL/GenBank/DDBJ whole genome shotgun (WGS) entry which is preliminary data.</text>
</comment>
<name>A0ABW3KEE6_9GAMM</name>
<sequence>MVNSLLLLLLSTSPGLQDPTRPLQNAPIEVIAPIEQVQLAASLKLQAIFSGGRASAIIDGQRYHVGDTVQDYRLARIQPTQVLLEGQSEPLTLTLFPSLSTLSN</sequence>
<dbReference type="Proteomes" id="UP001597048">
    <property type="component" value="Unassembled WGS sequence"/>
</dbReference>
<dbReference type="RefSeq" id="WP_379556578.1">
    <property type="nucleotide sequence ID" value="NZ_JBHTJS010000002.1"/>
</dbReference>
<evidence type="ECO:0000313" key="2">
    <source>
        <dbReference type="EMBL" id="MFD1006651.1"/>
    </source>
</evidence>
<gene>
    <name evidence="2" type="ORF">ACFQ1C_00510</name>
</gene>
<feature type="domain" description="YscD/Y4YQ C-terminal" evidence="1">
    <location>
        <begin position="43"/>
        <end position="92"/>
    </location>
</feature>
<dbReference type="EMBL" id="JBHTJS010000002">
    <property type="protein sequence ID" value="MFD1006651.1"/>
    <property type="molecule type" value="Genomic_DNA"/>
</dbReference>
<dbReference type="Gene3D" id="2.30.30.830">
    <property type="match status" value="1"/>
</dbReference>
<dbReference type="Pfam" id="PF23893">
    <property type="entry name" value="Y4YQ_C"/>
    <property type="match status" value="1"/>
</dbReference>
<proteinExistence type="predicted"/>
<organism evidence="2 3">
    <name type="scientific">Oceanisphaera ostreae</name>
    <dbReference type="NCBI Taxonomy" id="914151"/>
    <lineage>
        <taxon>Bacteria</taxon>
        <taxon>Pseudomonadati</taxon>
        <taxon>Pseudomonadota</taxon>
        <taxon>Gammaproteobacteria</taxon>
        <taxon>Aeromonadales</taxon>
        <taxon>Aeromonadaceae</taxon>
        <taxon>Oceanisphaera</taxon>
    </lineage>
</organism>
<dbReference type="InterPro" id="IPR057770">
    <property type="entry name" value="YscD/Y4YQ_C"/>
</dbReference>
<keyword evidence="3" id="KW-1185">Reference proteome</keyword>
<protein>
    <submittedName>
        <fullName evidence="2">MSHA biogenesis protein MshK</fullName>
    </submittedName>
</protein>
<accession>A0ABW3KEE6</accession>
<evidence type="ECO:0000259" key="1">
    <source>
        <dbReference type="Pfam" id="PF23893"/>
    </source>
</evidence>
<evidence type="ECO:0000313" key="3">
    <source>
        <dbReference type="Proteomes" id="UP001597048"/>
    </source>
</evidence>